<dbReference type="PROSITE" id="PS00154">
    <property type="entry name" value="ATPASE_E1_E2"/>
    <property type="match status" value="1"/>
</dbReference>
<keyword evidence="5" id="KW-0547">Nucleotide-binding</keyword>
<feature type="region of interest" description="Disordered" evidence="11">
    <location>
        <begin position="1"/>
        <end position="22"/>
    </location>
</feature>
<dbReference type="InterPro" id="IPR023298">
    <property type="entry name" value="ATPase_P-typ_TM_dom_sf"/>
</dbReference>
<evidence type="ECO:0000256" key="4">
    <source>
        <dbReference type="ARBA" id="ARBA00022692"/>
    </source>
</evidence>
<evidence type="ECO:0000256" key="10">
    <source>
        <dbReference type="ARBA" id="ARBA00023136"/>
    </source>
</evidence>
<dbReference type="InterPro" id="IPR044492">
    <property type="entry name" value="P_typ_ATPase_HD_dom"/>
</dbReference>
<feature type="transmembrane region" description="Helical" evidence="12">
    <location>
        <begin position="290"/>
        <end position="309"/>
    </location>
</feature>
<dbReference type="Pfam" id="PF00689">
    <property type="entry name" value="Cation_ATPase_C"/>
    <property type="match status" value="1"/>
</dbReference>
<evidence type="ECO:0000256" key="3">
    <source>
        <dbReference type="ARBA" id="ARBA00022553"/>
    </source>
</evidence>
<feature type="transmembrane region" description="Helical" evidence="12">
    <location>
        <begin position="880"/>
        <end position="900"/>
    </location>
</feature>
<dbReference type="InterPro" id="IPR001757">
    <property type="entry name" value="P_typ_ATPase"/>
</dbReference>
<feature type="compositionally biased region" description="Polar residues" evidence="11">
    <location>
        <begin position="1"/>
        <end position="13"/>
    </location>
</feature>
<dbReference type="InterPro" id="IPR059000">
    <property type="entry name" value="ATPase_P-type_domA"/>
</dbReference>
<dbReference type="GO" id="GO:0005886">
    <property type="term" value="C:plasma membrane"/>
    <property type="evidence" value="ECO:0007669"/>
    <property type="project" value="UniProtKB-SubCell"/>
</dbReference>
<dbReference type="Gene3D" id="3.40.50.1000">
    <property type="entry name" value="HAD superfamily/HAD-like"/>
    <property type="match status" value="1"/>
</dbReference>
<keyword evidence="2" id="KW-1003">Cell membrane</keyword>
<evidence type="ECO:0000256" key="7">
    <source>
        <dbReference type="ARBA" id="ARBA00022842"/>
    </source>
</evidence>
<dbReference type="FunFam" id="2.70.150.10:FF:000160">
    <property type="entry name" value="Sarcoplasmic/endoplasmic reticulum calcium ATPase 1"/>
    <property type="match status" value="1"/>
</dbReference>
<keyword evidence="9 12" id="KW-1133">Transmembrane helix</keyword>
<dbReference type="GO" id="GO:0005524">
    <property type="term" value="F:ATP binding"/>
    <property type="evidence" value="ECO:0007669"/>
    <property type="project" value="UniProtKB-KW"/>
</dbReference>
<keyword evidence="15" id="KW-1185">Reference proteome</keyword>
<dbReference type="PRINTS" id="PR00119">
    <property type="entry name" value="CATATPASE"/>
</dbReference>
<feature type="transmembrane region" description="Helical" evidence="12">
    <location>
        <begin position="912"/>
        <end position="933"/>
    </location>
</feature>
<dbReference type="InterPro" id="IPR004014">
    <property type="entry name" value="ATPase_P-typ_cation-transptr_N"/>
</dbReference>
<evidence type="ECO:0000256" key="9">
    <source>
        <dbReference type="ARBA" id="ARBA00022989"/>
    </source>
</evidence>
<dbReference type="GO" id="GO:0016887">
    <property type="term" value="F:ATP hydrolysis activity"/>
    <property type="evidence" value="ECO:0007669"/>
    <property type="project" value="InterPro"/>
</dbReference>
<keyword evidence="4 12" id="KW-0812">Transmembrane</keyword>
<dbReference type="NCBIfam" id="TIGR01494">
    <property type="entry name" value="ATPase_P-type"/>
    <property type="match status" value="2"/>
</dbReference>
<dbReference type="InterPro" id="IPR050510">
    <property type="entry name" value="Cation_transp_ATPase_P-type"/>
</dbReference>
<dbReference type="KEGG" id="hara:AArcS_2902"/>
<sequence length="976" mass="105711">MKSRTSGNAGTDPTSPPCADAQAYDEIADEEITVSRTNVNAIPEQDASERWHSQEIGVVYDALNTDEDGLAGDEAQRRLDEYGPNEIESEEGVSLLQIFINQYKPALIWVLIVAAAVMAIVGHTIDAGVIAGVIVFITVFGFLQDYRAEQSIQALQEMSTTYALVRRGGEKTEIDATKVVPGDVIFVESGDIVPADARIVEESNLRVDEGALTGESVGVSKEVGQIDQETALAERKNMLFKDTVVQRGSGTAVVVETGPESEIGQIATALEEAEERDTPFEAEMDRLGKIIAAGVIGAVAVIAISELVIGDTPPLQVFLTAVGIAVSAVPEGLPAVVTLSLALGARRMAEQNALVRRLPIVEALGSVDVICTDKTGTLTEEEMTVQRIVANRETYEVTGTGYDTDGEFLHEGDPIDDERVAEVLRCGMLCNNVDVGLRERDSDRTDALVEDGAAGDGENADVERTYLGDPTEISLFVAAQKAGFDHETLAEEYPRTGEIDFTSARKRMTTVHRTADGDAVAYMKGAPETVVERCDRELVDGELVELTDERRAEIEAKNESFAEDALRVMGFAYRPEVPDEQIQTPNEELEQSMVFLGLQGMLDPPRPEVPGAITGCLDAGINVVMITGDNAVTARAVGKEVGLRSTRVITGPELEEMSDEKLREMVDDVDIFARTSPDHKTRILQTLQAKGHTVAMTGDGVNDAPAVKNADVGVAMGIRGTDVTEQASDIVLLDDNFATIRNAVRGGRRIFDNVRKFVNYLLSGNGGEVTMIFTGTLAGLGLVITPIQVLWINVVTDGIPALTMGVDPAAEDIMERDPRPPQEGVITSRIMASIVGIALFMTVCLLPLFTLNLYGELIPGYDVTDAVFGWSPGYDVGRDLAQTMVFTGFVVMEIVRIQAIRFRYDLGLFSNPWLVLAVVVAVTLQLLVLYTPTGQLLFDVEPLQLVHWAQILVSAAVFALLMALFVKVQDQYFDRY</sequence>
<evidence type="ECO:0000256" key="11">
    <source>
        <dbReference type="SAM" id="MobiDB-lite"/>
    </source>
</evidence>
<keyword evidence="8" id="KW-1278">Translocase</keyword>
<dbReference type="Pfam" id="PF00690">
    <property type="entry name" value="Cation_ATPase_N"/>
    <property type="match status" value="1"/>
</dbReference>
<dbReference type="PANTHER" id="PTHR43294">
    <property type="entry name" value="SODIUM/POTASSIUM-TRANSPORTING ATPASE SUBUNIT ALPHA"/>
    <property type="match status" value="1"/>
</dbReference>
<dbReference type="SUPFAM" id="SSF81660">
    <property type="entry name" value="Metal cation-transporting ATPase, ATP-binding domain N"/>
    <property type="match status" value="1"/>
</dbReference>
<evidence type="ECO:0000313" key="15">
    <source>
        <dbReference type="Proteomes" id="UP000663586"/>
    </source>
</evidence>
<feature type="transmembrane region" description="Helical" evidence="12">
    <location>
        <begin position="830"/>
        <end position="849"/>
    </location>
</feature>
<dbReference type="Pfam" id="PF13246">
    <property type="entry name" value="Cation_ATPase"/>
    <property type="match status" value="1"/>
</dbReference>
<dbReference type="SUPFAM" id="SSF81653">
    <property type="entry name" value="Calcium ATPase, transduction domain A"/>
    <property type="match status" value="1"/>
</dbReference>
<evidence type="ECO:0000256" key="2">
    <source>
        <dbReference type="ARBA" id="ARBA00022475"/>
    </source>
</evidence>
<evidence type="ECO:0000259" key="13">
    <source>
        <dbReference type="SMART" id="SM00831"/>
    </source>
</evidence>
<feature type="transmembrane region" description="Helical" evidence="12">
    <location>
        <begin position="129"/>
        <end position="146"/>
    </location>
</feature>
<dbReference type="SUPFAM" id="SSF56784">
    <property type="entry name" value="HAD-like"/>
    <property type="match status" value="1"/>
</dbReference>
<evidence type="ECO:0000256" key="12">
    <source>
        <dbReference type="SAM" id="Phobius"/>
    </source>
</evidence>
<dbReference type="SFLD" id="SFLDF00027">
    <property type="entry name" value="p-type_atpase"/>
    <property type="match status" value="1"/>
</dbReference>
<dbReference type="Gene3D" id="3.40.1110.10">
    <property type="entry name" value="Calcium-transporting ATPase, cytoplasmic domain N"/>
    <property type="match status" value="1"/>
</dbReference>
<dbReference type="AlphaFoldDB" id="A0A897MUZ9"/>
<organism evidence="14 15">
    <name type="scientific">Natranaeroarchaeum sulfidigenes</name>
    <dbReference type="NCBI Taxonomy" id="2784880"/>
    <lineage>
        <taxon>Archaea</taxon>
        <taxon>Methanobacteriati</taxon>
        <taxon>Methanobacteriota</taxon>
        <taxon>Stenosarchaea group</taxon>
        <taxon>Halobacteria</taxon>
        <taxon>Halobacteriales</taxon>
        <taxon>Natronoarchaeaceae</taxon>
        <taxon>Natranaeroarchaeum</taxon>
    </lineage>
</organism>
<dbReference type="SFLD" id="SFLDS00003">
    <property type="entry name" value="Haloacid_Dehalogenase"/>
    <property type="match status" value="1"/>
</dbReference>
<dbReference type="Pfam" id="PF00122">
    <property type="entry name" value="E1-E2_ATPase"/>
    <property type="match status" value="1"/>
</dbReference>
<dbReference type="InterPro" id="IPR006068">
    <property type="entry name" value="ATPase_P-typ_cation-transptr_C"/>
</dbReference>
<dbReference type="InterPro" id="IPR023214">
    <property type="entry name" value="HAD_sf"/>
</dbReference>
<dbReference type="Gene3D" id="1.20.1110.10">
    <property type="entry name" value="Calcium-transporting ATPase, transmembrane domain"/>
    <property type="match status" value="1"/>
</dbReference>
<dbReference type="Proteomes" id="UP000663586">
    <property type="component" value="Chromosome"/>
</dbReference>
<dbReference type="SMART" id="SM00831">
    <property type="entry name" value="Cation_ATPase_N"/>
    <property type="match status" value="1"/>
</dbReference>
<dbReference type="FunFam" id="3.40.50.1000:FF:000083">
    <property type="entry name" value="Sodium/potassium-transporting ATPase subunit alpha"/>
    <property type="match status" value="1"/>
</dbReference>
<dbReference type="PRINTS" id="PR00120">
    <property type="entry name" value="HATPASE"/>
</dbReference>
<accession>A0A897MUZ9</accession>
<feature type="domain" description="Cation-transporting P-type ATPase N-terminal" evidence="13">
    <location>
        <begin position="50"/>
        <end position="123"/>
    </location>
</feature>
<dbReference type="InterPro" id="IPR023299">
    <property type="entry name" value="ATPase_P-typ_cyto_dom_N"/>
</dbReference>
<evidence type="ECO:0000256" key="8">
    <source>
        <dbReference type="ARBA" id="ARBA00022967"/>
    </source>
</evidence>
<evidence type="ECO:0000256" key="5">
    <source>
        <dbReference type="ARBA" id="ARBA00022741"/>
    </source>
</evidence>
<keyword evidence="6" id="KW-0067">ATP-binding</keyword>
<dbReference type="InterPro" id="IPR036412">
    <property type="entry name" value="HAD-like_sf"/>
</dbReference>
<reference evidence="14" key="1">
    <citation type="submission" date="2020-11" db="EMBL/GenBank/DDBJ databases">
        <title>Carbohydrate-dependent, anaerobic sulfur respiration: A novel catabolism in halophilic archaea.</title>
        <authorList>
            <person name="Sorokin D.Y."/>
            <person name="Messina E."/>
            <person name="Smedile F."/>
            <person name="La Cono V."/>
            <person name="Hallsworth J.E."/>
            <person name="Yakimov M.M."/>
        </authorList>
    </citation>
    <scope>NUCLEOTIDE SEQUENCE</scope>
    <source>
        <strain evidence="14">AArc-S</strain>
    </source>
</reference>
<evidence type="ECO:0000256" key="6">
    <source>
        <dbReference type="ARBA" id="ARBA00022840"/>
    </source>
</evidence>
<comment type="subcellular location">
    <subcellularLocation>
        <location evidence="1">Cell membrane</location>
        <topology evidence="1">Multi-pass membrane protein</topology>
    </subcellularLocation>
</comment>
<dbReference type="PANTHER" id="PTHR43294:SF21">
    <property type="entry name" value="CATION TRANSPORTING ATPASE"/>
    <property type="match status" value="1"/>
</dbReference>
<evidence type="ECO:0000256" key="1">
    <source>
        <dbReference type="ARBA" id="ARBA00004651"/>
    </source>
</evidence>
<dbReference type="InterPro" id="IPR018303">
    <property type="entry name" value="ATPase_P-typ_P_site"/>
</dbReference>
<feature type="transmembrane region" description="Helical" evidence="12">
    <location>
        <begin position="106"/>
        <end position="123"/>
    </location>
</feature>
<proteinExistence type="predicted"/>
<evidence type="ECO:0000313" key="14">
    <source>
        <dbReference type="EMBL" id="QSG04091.1"/>
    </source>
</evidence>
<keyword evidence="10 12" id="KW-0472">Membrane</keyword>
<keyword evidence="3" id="KW-0597">Phosphoprotein</keyword>
<protein>
    <submittedName>
        <fullName evidence="14">Cation transport ATPase</fullName>
    </submittedName>
</protein>
<dbReference type="InterPro" id="IPR008250">
    <property type="entry name" value="ATPase_P-typ_transduc_dom_A_sf"/>
</dbReference>
<name>A0A897MUZ9_9EURY</name>
<gene>
    <name evidence="14" type="primary">mgtA</name>
    <name evidence="14" type="ORF">AArcS_2902</name>
</gene>
<feature type="transmembrane region" description="Helical" evidence="12">
    <location>
        <begin position="945"/>
        <end position="966"/>
    </location>
</feature>
<dbReference type="SUPFAM" id="SSF81665">
    <property type="entry name" value="Calcium ATPase, transmembrane domain M"/>
    <property type="match status" value="1"/>
</dbReference>
<dbReference type="SFLD" id="SFLDG00002">
    <property type="entry name" value="C1.7:_P-type_atpase_like"/>
    <property type="match status" value="1"/>
</dbReference>
<dbReference type="EMBL" id="CP064786">
    <property type="protein sequence ID" value="QSG04091.1"/>
    <property type="molecule type" value="Genomic_DNA"/>
</dbReference>
<dbReference type="Gene3D" id="2.70.150.10">
    <property type="entry name" value="Calcium-transporting ATPase, cytoplasmic transduction domain A"/>
    <property type="match status" value="1"/>
</dbReference>
<keyword evidence="7" id="KW-0460">Magnesium</keyword>